<protein>
    <submittedName>
        <fullName evidence="2">Uncharacterized protein</fullName>
    </submittedName>
</protein>
<sequence>MECKERNHYLLISDEDICRESPSSSSLEVEELDGIPTGTYCVWTPKSVQSVQASPNRCKKSNSTGSSSASPSKRWKLLDLLRRSKSEGKSTFVFLKKKEEGKSDSSKERQRDSGNYNEIAGKKPM</sequence>
<name>A0AAN9E0U5_CROPI</name>
<proteinExistence type="predicted"/>
<dbReference type="InterPro" id="IPR012442">
    <property type="entry name" value="DUF1645_plant"/>
</dbReference>
<dbReference type="AlphaFoldDB" id="A0AAN9E0U5"/>
<keyword evidence="3" id="KW-1185">Reference proteome</keyword>
<accession>A0AAN9E0U5</accession>
<feature type="compositionally biased region" description="Basic and acidic residues" evidence="1">
    <location>
        <begin position="96"/>
        <end position="112"/>
    </location>
</feature>
<organism evidence="2 3">
    <name type="scientific">Crotalaria pallida</name>
    <name type="common">Smooth rattlebox</name>
    <name type="synonym">Crotalaria striata</name>
    <dbReference type="NCBI Taxonomy" id="3830"/>
    <lineage>
        <taxon>Eukaryota</taxon>
        <taxon>Viridiplantae</taxon>
        <taxon>Streptophyta</taxon>
        <taxon>Embryophyta</taxon>
        <taxon>Tracheophyta</taxon>
        <taxon>Spermatophyta</taxon>
        <taxon>Magnoliopsida</taxon>
        <taxon>eudicotyledons</taxon>
        <taxon>Gunneridae</taxon>
        <taxon>Pentapetalae</taxon>
        <taxon>rosids</taxon>
        <taxon>fabids</taxon>
        <taxon>Fabales</taxon>
        <taxon>Fabaceae</taxon>
        <taxon>Papilionoideae</taxon>
        <taxon>50 kb inversion clade</taxon>
        <taxon>genistoids sensu lato</taxon>
        <taxon>core genistoids</taxon>
        <taxon>Crotalarieae</taxon>
        <taxon>Crotalaria</taxon>
    </lineage>
</organism>
<reference evidence="2 3" key="1">
    <citation type="submission" date="2024-01" db="EMBL/GenBank/DDBJ databases">
        <title>The genomes of 5 underutilized Papilionoideae crops provide insights into root nodulation and disease resistanc.</title>
        <authorList>
            <person name="Yuan L."/>
        </authorList>
    </citation>
    <scope>NUCLEOTIDE SEQUENCE [LARGE SCALE GENOMIC DNA]</scope>
    <source>
        <strain evidence="2">ZHUSHIDOU_FW_LH</strain>
        <tissue evidence="2">Leaf</tissue>
    </source>
</reference>
<evidence type="ECO:0000313" key="3">
    <source>
        <dbReference type="Proteomes" id="UP001372338"/>
    </source>
</evidence>
<feature type="region of interest" description="Disordered" evidence="1">
    <location>
        <begin position="49"/>
        <end position="73"/>
    </location>
</feature>
<dbReference type="PANTHER" id="PTHR33095:SF101">
    <property type="entry name" value="DUF1645 DOMAIN-CONTAINING PROTEIN"/>
    <property type="match status" value="1"/>
</dbReference>
<dbReference type="Pfam" id="PF07816">
    <property type="entry name" value="DUF1645"/>
    <property type="match status" value="1"/>
</dbReference>
<gene>
    <name evidence="2" type="ORF">RIF29_38982</name>
</gene>
<evidence type="ECO:0000313" key="2">
    <source>
        <dbReference type="EMBL" id="KAK7244164.1"/>
    </source>
</evidence>
<evidence type="ECO:0000256" key="1">
    <source>
        <dbReference type="SAM" id="MobiDB-lite"/>
    </source>
</evidence>
<dbReference type="EMBL" id="JAYWIO010000008">
    <property type="protein sequence ID" value="KAK7244164.1"/>
    <property type="molecule type" value="Genomic_DNA"/>
</dbReference>
<feature type="compositionally biased region" description="Low complexity" evidence="1">
    <location>
        <begin position="61"/>
        <end position="72"/>
    </location>
</feature>
<feature type="region of interest" description="Disordered" evidence="1">
    <location>
        <begin position="96"/>
        <end position="125"/>
    </location>
</feature>
<dbReference type="Proteomes" id="UP001372338">
    <property type="component" value="Unassembled WGS sequence"/>
</dbReference>
<comment type="caution">
    <text evidence="2">The sequence shown here is derived from an EMBL/GenBank/DDBJ whole genome shotgun (WGS) entry which is preliminary data.</text>
</comment>
<dbReference type="PANTHER" id="PTHR33095">
    <property type="entry name" value="OS07G0619500 PROTEIN"/>
    <property type="match status" value="1"/>
</dbReference>